<dbReference type="EMBL" id="RHXE01000064">
    <property type="protein sequence ID" value="RSE18150.1"/>
    <property type="molecule type" value="Genomic_DNA"/>
</dbReference>
<evidence type="ECO:0000313" key="1">
    <source>
        <dbReference type="EMBL" id="RSE18150.1"/>
    </source>
</evidence>
<protein>
    <submittedName>
        <fullName evidence="1">Uncharacterized protein</fullName>
    </submittedName>
</protein>
<sequence>MKSTQEKKIDMIIRSGPFTNKHRKNALKRIFRALIQGKIKWAELKRFYLAMLHLERYLERLNIV</sequence>
<comment type="caution">
    <text evidence="1">The sequence shown here is derived from an EMBL/GenBank/DDBJ whole genome shotgun (WGS) entry which is preliminary data.</text>
</comment>
<name>A0A3R9G0U4_ACIJO</name>
<dbReference type="Proteomes" id="UP000277537">
    <property type="component" value="Unassembled WGS sequence"/>
</dbReference>
<accession>A0A3R9G0U4</accession>
<evidence type="ECO:0000313" key="2">
    <source>
        <dbReference type="Proteomes" id="UP000277537"/>
    </source>
</evidence>
<gene>
    <name evidence="1" type="ORF">EGT73_16650</name>
</gene>
<dbReference type="AlphaFoldDB" id="A0A3R9G0U4"/>
<proteinExistence type="predicted"/>
<organism evidence="1 2">
    <name type="scientific">Acinetobacter johnsonii</name>
    <dbReference type="NCBI Taxonomy" id="40214"/>
    <lineage>
        <taxon>Bacteria</taxon>
        <taxon>Pseudomonadati</taxon>
        <taxon>Pseudomonadota</taxon>
        <taxon>Gammaproteobacteria</taxon>
        <taxon>Moraxellales</taxon>
        <taxon>Moraxellaceae</taxon>
        <taxon>Acinetobacter</taxon>
    </lineage>
</organism>
<reference evidence="1 2" key="1">
    <citation type="submission" date="2018-10" db="EMBL/GenBank/DDBJ databases">
        <title>Transmission dynamics of multidrug resistant bacteria on intensive care unit surfaces.</title>
        <authorList>
            <person name="D'Souza A.W."/>
            <person name="Potter R.F."/>
            <person name="Wallace M."/>
            <person name="Shupe A."/>
            <person name="Patel S."/>
            <person name="Sun S."/>
            <person name="Gul D."/>
            <person name="Kwon J.H."/>
            <person name="Andleeb S."/>
            <person name="Burnham C.-A.D."/>
            <person name="Dantas G."/>
        </authorList>
    </citation>
    <scope>NUCLEOTIDE SEQUENCE [LARGE SCALE GENOMIC DNA]</scope>
    <source>
        <strain evidence="1 2">AJ_385</strain>
    </source>
</reference>